<keyword evidence="1" id="KW-0732">Signal</keyword>
<evidence type="ECO:0000313" key="3">
    <source>
        <dbReference type="Proteomes" id="UP000006732"/>
    </source>
</evidence>
<dbReference type="Pfam" id="PF09676">
    <property type="entry name" value="TraV"/>
    <property type="match status" value="1"/>
</dbReference>
<keyword evidence="2" id="KW-0614">Plasmid</keyword>
<keyword evidence="3" id="KW-1185">Reference proteome</keyword>
<proteinExistence type="predicted"/>
<feature type="signal peptide" evidence="1">
    <location>
        <begin position="1"/>
        <end position="19"/>
    </location>
</feature>
<dbReference type="eggNOG" id="ENOG5032YZU">
    <property type="taxonomic scope" value="Bacteria"/>
</dbReference>
<dbReference type="OrthoDB" id="7448867at2"/>
<sequence length="161" mass="17953">MKRVRIALMILLTLTGCGCSILSPYDSEFPCKGGYAGKCSSVRGTHVESLAGLDGGVKEQKNPPPCEGESCQTAKYQSGEQRVGLYPQESAEGAYKTSLYKRLDNLLQEPKMPVVAPPKVMRILMLPYKGQEGEFYMMRHTYFFVDEPRWVLGDSVEEMAE</sequence>
<dbReference type="RefSeq" id="WP_011733886.1">
    <property type="nucleotide sequence ID" value="NC_008607.1"/>
</dbReference>
<gene>
    <name evidence="2" type="ordered locus">Ppro_3778</name>
</gene>
<organism evidence="2 3">
    <name type="scientific">Pelobacter propionicus (strain DSM 2379 / NBRC 103807 / OttBd1)</name>
    <dbReference type="NCBI Taxonomy" id="338966"/>
    <lineage>
        <taxon>Bacteria</taxon>
        <taxon>Pseudomonadati</taxon>
        <taxon>Thermodesulfobacteriota</taxon>
        <taxon>Desulfuromonadia</taxon>
        <taxon>Desulfuromonadales</taxon>
        <taxon>Desulfuromonadaceae</taxon>
        <taxon>Pelobacter</taxon>
    </lineage>
</organism>
<dbReference type="PROSITE" id="PS51257">
    <property type="entry name" value="PROKAR_LIPOPROTEIN"/>
    <property type="match status" value="1"/>
</dbReference>
<accession>A0R7Q9</accession>
<protein>
    <recommendedName>
        <fullName evidence="4">Type IV conjugative transfer system protein TraV</fullName>
    </recommendedName>
</protein>
<dbReference type="InterPro" id="IPR014118">
    <property type="entry name" value="T4SS_TraV"/>
</dbReference>
<evidence type="ECO:0000256" key="1">
    <source>
        <dbReference type="SAM" id="SignalP"/>
    </source>
</evidence>
<dbReference type="EMBL" id="CP000483">
    <property type="protein sequence ID" value="ABL01367.1"/>
    <property type="molecule type" value="Genomic_DNA"/>
</dbReference>
<evidence type="ECO:0000313" key="2">
    <source>
        <dbReference type="EMBL" id="ABL01367.1"/>
    </source>
</evidence>
<dbReference type="Proteomes" id="UP000006732">
    <property type="component" value="Plasmid pPRO1"/>
</dbReference>
<dbReference type="HOGENOM" id="CLU_113321_0_0_7"/>
<feature type="chain" id="PRO_5002629519" description="Type IV conjugative transfer system protein TraV" evidence="1">
    <location>
        <begin position="20"/>
        <end position="161"/>
    </location>
</feature>
<geneLocation type="plasmid" evidence="2 3">
    <name>pPRO1</name>
</geneLocation>
<name>A0R7Q9_PELPD</name>
<evidence type="ECO:0008006" key="4">
    <source>
        <dbReference type="Google" id="ProtNLM"/>
    </source>
</evidence>
<dbReference type="KEGG" id="ppd:Ppro_3778"/>
<reference evidence="2 3" key="1">
    <citation type="submission" date="2006-10" db="EMBL/GenBank/DDBJ databases">
        <title>Complete sequence of plasmid pPRO1 of Pelobacter propionicus DSM 2379.</title>
        <authorList>
            <consortium name="US DOE Joint Genome Institute"/>
            <person name="Copeland A."/>
            <person name="Lucas S."/>
            <person name="Lapidus A."/>
            <person name="Barry K."/>
            <person name="Detter J.C."/>
            <person name="Glavina del Rio T."/>
            <person name="Hammon N."/>
            <person name="Israni S."/>
            <person name="Dalin E."/>
            <person name="Tice H."/>
            <person name="Pitluck S."/>
            <person name="Saunders E."/>
            <person name="Brettin T."/>
            <person name="Bruce D."/>
            <person name="Han C."/>
            <person name="Tapia R."/>
            <person name="Schmutz J."/>
            <person name="Larimer F."/>
            <person name="Land M."/>
            <person name="Hauser L."/>
            <person name="Kyrpides N."/>
            <person name="Kim E."/>
            <person name="Lovley D."/>
            <person name="Richardson P."/>
        </authorList>
    </citation>
    <scope>NUCLEOTIDE SEQUENCE [LARGE SCALE GENOMIC DNA]</scope>
    <source>
        <strain evidence="3">DSM 2379 / NBRC 103807 / OttBd1</strain>
        <plasmid evidence="3">Plasmid pPRO1</plasmid>
    </source>
</reference>
<dbReference type="AlphaFoldDB" id="A0R7Q9"/>